<keyword evidence="2" id="KW-1185">Reference proteome</keyword>
<reference evidence="1" key="1">
    <citation type="submission" date="2023-10" db="EMBL/GenBank/DDBJ databases">
        <authorList>
            <person name="Domelevo Entfellner J.-B."/>
        </authorList>
    </citation>
    <scope>NUCLEOTIDE SEQUENCE</scope>
</reference>
<accession>A0AA86SVY1</accession>
<name>A0AA86SVY1_9FABA</name>
<dbReference type="AlphaFoldDB" id="A0AA86SVY1"/>
<proteinExistence type="predicted"/>
<dbReference type="EMBL" id="OY731402">
    <property type="protein sequence ID" value="CAJ1956235.1"/>
    <property type="molecule type" value="Genomic_DNA"/>
</dbReference>
<gene>
    <name evidence="1" type="ORF">AYBTSS11_LOCUS16550</name>
</gene>
<organism evidence="1 2">
    <name type="scientific">Sphenostylis stenocarpa</name>
    <dbReference type="NCBI Taxonomy" id="92480"/>
    <lineage>
        <taxon>Eukaryota</taxon>
        <taxon>Viridiplantae</taxon>
        <taxon>Streptophyta</taxon>
        <taxon>Embryophyta</taxon>
        <taxon>Tracheophyta</taxon>
        <taxon>Spermatophyta</taxon>
        <taxon>Magnoliopsida</taxon>
        <taxon>eudicotyledons</taxon>
        <taxon>Gunneridae</taxon>
        <taxon>Pentapetalae</taxon>
        <taxon>rosids</taxon>
        <taxon>fabids</taxon>
        <taxon>Fabales</taxon>
        <taxon>Fabaceae</taxon>
        <taxon>Papilionoideae</taxon>
        <taxon>50 kb inversion clade</taxon>
        <taxon>NPAAA clade</taxon>
        <taxon>indigoferoid/millettioid clade</taxon>
        <taxon>Phaseoleae</taxon>
        <taxon>Sphenostylis</taxon>
    </lineage>
</organism>
<dbReference type="Gramene" id="rna-AYBTSS11_LOCUS16550">
    <property type="protein sequence ID" value="CAJ1956235.1"/>
    <property type="gene ID" value="gene-AYBTSS11_LOCUS16550"/>
</dbReference>
<evidence type="ECO:0000313" key="1">
    <source>
        <dbReference type="EMBL" id="CAJ1956235.1"/>
    </source>
</evidence>
<protein>
    <submittedName>
        <fullName evidence="1">Uncharacterized protein</fullName>
    </submittedName>
</protein>
<dbReference type="Proteomes" id="UP001189624">
    <property type="component" value="Chromosome 5"/>
</dbReference>
<evidence type="ECO:0000313" key="2">
    <source>
        <dbReference type="Proteomes" id="UP001189624"/>
    </source>
</evidence>
<sequence>MESFKANANATSYALHLDLDSLVNMGIKIVAEGKLLMVRGGWHGGLAIGVSMVRRSLNWVRSFSEGRCPVMKMVAPRGSRVVQWGEMKVGYKEEALRRGFEEGSSPRLTMAPDFGVVGENKRLGF</sequence>